<keyword evidence="6" id="KW-0411">Iron-sulfur</keyword>
<feature type="domain" description="Radical SAM core" evidence="7">
    <location>
        <begin position="1"/>
        <end position="198"/>
    </location>
</feature>
<evidence type="ECO:0000256" key="6">
    <source>
        <dbReference type="ARBA" id="ARBA00023014"/>
    </source>
</evidence>
<dbReference type="GO" id="GO:0051539">
    <property type="term" value="F:4 iron, 4 sulfur cluster binding"/>
    <property type="evidence" value="ECO:0007669"/>
    <property type="project" value="UniProtKB-KW"/>
</dbReference>
<dbReference type="Proteomes" id="UP000824024">
    <property type="component" value="Unassembled WGS sequence"/>
</dbReference>
<dbReference type="CDD" id="cd01335">
    <property type="entry name" value="Radical_SAM"/>
    <property type="match status" value="1"/>
</dbReference>
<protein>
    <submittedName>
        <fullName evidence="8">Anaerobic ribonucleoside-triphosphate reductase activating protein</fullName>
    </submittedName>
</protein>
<dbReference type="EMBL" id="DXCH01000324">
    <property type="protein sequence ID" value="HIZ08662.1"/>
    <property type="molecule type" value="Genomic_DNA"/>
</dbReference>
<reference evidence="8" key="1">
    <citation type="journal article" date="2021" name="PeerJ">
        <title>Extensive microbial diversity within the chicken gut microbiome revealed by metagenomics and culture.</title>
        <authorList>
            <person name="Gilroy R."/>
            <person name="Ravi A."/>
            <person name="Getino M."/>
            <person name="Pursley I."/>
            <person name="Horton D.L."/>
            <person name="Alikhan N.F."/>
            <person name="Baker D."/>
            <person name="Gharbi K."/>
            <person name="Hall N."/>
            <person name="Watson M."/>
            <person name="Adriaenssens E.M."/>
            <person name="Foster-Nyarko E."/>
            <person name="Jarju S."/>
            <person name="Secka A."/>
            <person name="Antonio M."/>
            <person name="Oren A."/>
            <person name="Chaudhuri R.R."/>
            <person name="La Ragione R."/>
            <person name="Hildebrand F."/>
            <person name="Pallen M.J."/>
        </authorList>
    </citation>
    <scope>NUCLEOTIDE SEQUENCE</scope>
    <source>
        <strain evidence="8">CHK192-9172</strain>
    </source>
</reference>
<dbReference type="GO" id="GO:0003824">
    <property type="term" value="F:catalytic activity"/>
    <property type="evidence" value="ECO:0007669"/>
    <property type="project" value="InterPro"/>
</dbReference>
<evidence type="ECO:0000313" key="9">
    <source>
        <dbReference type="Proteomes" id="UP000824024"/>
    </source>
</evidence>
<dbReference type="InterPro" id="IPR034457">
    <property type="entry name" value="Organic_radical-activating"/>
</dbReference>
<evidence type="ECO:0000256" key="2">
    <source>
        <dbReference type="ARBA" id="ARBA00022485"/>
    </source>
</evidence>
<evidence type="ECO:0000259" key="7">
    <source>
        <dbReference type="PROSITE" id="PS51918"/>
    </source>
</evidence>
<evidence type="ECO:0000256" key="5">
    <source>
        <dbReference type="ARBA" id="ARBA00023004"/>
    </source>
</evidence>
<dbReference type="GO" id="GO:0046872">
    <property type="term" value="F:metal ion binding"/>
    <property type="evidence" value="ECO:0007669"/>
    <property type="project" value="UniProtKB-KW"/>
</dbReference>
<feature type="non-terminal residue" evidence="8">
    <location>
        <position position="1"/>
    </location>
</feature>
<gene>
    <name evidence="8" type="ORF">IAA08_12100</name>
</gene>
<sequence>NSGLICPQDTRACRPEEILAFLKKRRGILEGVCISGGEPTLQPDLPAFIRRIKDLGYPVKLDTNGTNPHMLALLIREGLIDYAAMDIKGTPEQYPALCGMDPASFLTDPILRSVSLLKEQTKIPFEFRTTLIREFHTEKDLLRICQWIAPAPLYALQMFRRADTVPDQDLHPWPPDQMKHFRDICLAYIPNTILRGMD</sequence>
<accession>A0A9D2D4V4</accession>
<keyword evidence="4" id="KW-0479">Metal-binding</keyword>
<dbReference type="InterPro" id="IPR007197">
    <property type="entry name" value="rSAM"/>
</dbReference>
<dbReference type="NCBIfam" id="TIGR02495">
    <property type="entry name" value="NrdG2"/>
    <property type="match status" value="1"/>
</dbReference>
<dbReference type="PANTHER" id="PTHR30352">
    <property type="entry name" value="PYRUVATE FORMATE-LYASE-ACTIVATING ENZYME"/>
    <property type="match status" value="1"/>
</dbReference>
<dbReference type="Pfam" id="PF04055">
    <property type="entry name" value="Radical_SAM"/>
    <property type="match status" value="1"/>
</dbReference>
<dbReference type="InterPro" id="IPR012840">
    <property type="entry name" value="NrdG2"/>
</dbReference>
<name>A0A9D2D4V4_9FIRM</name>
<evidence type="ECO:0000256" key="3">
    <source>
        <dbReference type="ARBA" id="ARBA00022691"/>
    </source>
</evidence>
<comment type="caution">
    <text evidence="8">The sequence shown here is derived from an EMBL/GenBank/DDBJ whole genome shotgun (WGS) entry which is preliminary data.</text>
</comment>
<dbReference type="InterPro" id="IPR058240">
    <property type="entry name" value="rSAM_sf"/>
</dbReference>
<comment type="cofactor">
    <cofactor evidence="1">
        <name>[4Fe-4S] cluster</name>
        <dbReference type="ChEBI" id="CHEBI:49883"/>
    </cofactor>
</comment>
<organism evidence="8 9">
    <name type="scientific">Candidatus Eubacterium avistercoris</name>
    <dbReference type="NCBI Taxonomy" id="2838567"/>
    <lineage>
        <taxon>Bacteria</taxon>
        <taxon>Bacillati</taxon>
        <taxon>Bacillota</taxon>
        <taxon>Clostridia</taxon>
        <taxon>Eubacteriales</taxon>
        <taxon>Eubacteriaceae</taxon>
        <taxon>Eubacterium</taxon>
    </lineage>
</organism>
<dbReference type="SUPFAM" id="SSF102114">
    <property type="entry name" value="Radical SAM enzymes"/>
    <property type="match status" value="1"/>
</dbReference>
<evidence type="ECO:0000313" key="8">
    <source>
        <dbReference type="EMBL" id="HIZ08662.1"/>
    </source>
</evidence>
<dbReference type="PANTHER" id="PTHR30352:SF5">
    <property type="entry name" value="PYRUVATE FORMATE-LYASE 1-ACTIVATING ENZYME"/>
    <property type="match status" value="1"/>
</dbReference>
<dbReference type="AlphaFoldDB" id="A0A9D2D4V4"/>
<keyword evidence="3" id="KW-0949">S-adenosyl-L-methionine</keyword>
<evidence type="ECO:0000256" key="4">
    <source>
        <dbReference type="ARBA" id="ARBA00022723"/>
    </source>
</evidence>
<reference evidence="8" key="2">
    <citation type="submission" date="2021-04" db="EMBL/GenBank/DDBJ databases">
        <authorList>
            <person name="Gilroy R."/>
        </authorList>
    </citation>
    <scope>NUCLEOTIDE SEQUENCE</scope>
    <source>
        <strain evidence="8">CHK192-9172</strain>
    </source>
</reference>
<evidence type="ECO:0000256" key="1">
    <source>
        <dbReference type="ARBA" id="ARBA00001966"/>
    </source>
</evidence>
<dbReference type="PROSITE" id="PS51918">
    <property type="entry name" value="RADICAL_SAM"/>
    <property type="match status" value="1"/>
</dbReference>
<keyword evidence="2" id="KW-0004">4Fe-4S</keyword>
<proteinExistence type="predicted"/>
<dbReference type="Gene3D" id="3.20.20.70">
    <property type="entry name" value="Aldolase class I"/>
    <property type="match status" value="1"/>
</dbReference>
<dbReference type="InterPro" id="IPR013785">
    <property type="entry name" value="Aldolase_TIM"/>
</dbReference>
<keyword evidence="5" id="KW-0408">Iron</keyword>